<evidence type="ECO:0000313" key="3">
    <source>
        <dbReference type="Proteomes" id="UP000796761"/>
    </source>
</evidence>
<dbReference type="Proteomes" id="UP000796761">
    <property type="component" value="Unassembled WGS sequence"/>
</dbReference>
<evidence type="ECO:0000313" key="2">
    <source>
        <dbReference type="EMBL" id="TRZ07361.1"/>
    </source>
</evidence>
<feature type="compositionally biased region" description="Basic and acidic residues" evidence="1">
    <location>
        <begin position="19"/>
        <end position="34"/>
    </location>
</feature>
<comment type="caution">
    <text evidence="2">The sequence shown here is derived from an EMBL/GenBank/DDBJ whole genome shotgun (WGS) entry which is preliminary data.</text>
</comment>
<dbReference type="EMBL" id="SWJQ01001811">
    <property type="protein sequence ID" value="TRZ07361.1"/>
    <property type="molecule type" value="Genomic_DNA"/>
</dbReference>
<reference evidence="2" key="1">
    <citation type="submission" date="2019-04" db="EMBL/GenBank/DDBJ databases">
        <title>Genome assembly of Zosterops borbonicus 15179.</title>
        <authorList>
            <person name="Leroy T."/>
            <person name="Anselmetti Y."/>
            <person name="Tilak M.-K."/>
            <person name="Nabholz B."/>
        </authorList>
    </citation>
    <scope>NUCLEOTIDE SEQUENCE</scope>
    <source>
        <strain evidence="2">HGM_15179</strain>
        <tissue evidence="2">Muscle</tissue>
    </source>
</reference>
<accession>A0A8K1DA10</accession>
<name>A0A8K1DA10_9PASS</name>
<dbReference type="AlphaFoldDB" id="A0A8K1DA10"/>
<proteinExistence type="predicted"/>
<feature type="compositionally biased region" description="Polar residues" evidence="1">
    <location>
        <begin position="43"/>
        <end position="58"/>
    </location>
</feature>
<evidence type="ECO:0000256" key="1">
    <source>
        <dbReference type="SAM" id="MobiDB-lite"/>
    </source>
</evidence>
<protein>
    <submittedName>
        <fullName evidence="2">Uncharacterized protein</fullName>
    </submittedName>
</protein>
<gene>
    <name evidence="2" type="ORF">HGM15179_019748</name>
</gene>
<sequence>MGHGSQICKWSDLSGQWDTDPKSDQSDPKGDQTDPKTIAMANGTLTPNPLQSDPNGQWDTDPKSVTGVTPKASP</sequence>
<organism evidence="2 3">
    <name type="scientific">Zosterops borbonicus</name>
    <dbReference type="NCBI Taxonomy" id="364589"/>
    <lineage>
        <taxon>Eukaryota</taxon>
        <taxon>Metazoa</taxon>
        <taxon>Chordata</taxon>
        <taxon>Craniata</taxon>
        <taxon>Vertebrata</taxon>
        <taxon>Euteleostomi</taxon>
        <taxon>Archelosauria</taxon>
        <taxon>Archosauria</taxon>
        <taxon>Dinosauria</taxon>
        <taxon>Saurischia</taxon>
        <taxon>Theropoda</taxon>
        <taxon>Coelurosauria</taxon>
        <taxon>Aves</taxon>
        <taxon>Neognathae</taxon>
        <taxon>Neoaves</taxon>
        <taxon>Telluraves</taxon>
        <taxon>Australaves</taxon>
        <taxon>Passeriformes</taxon>
        <taxon>Sylvioidea</taxon>
        <taxon>Zosteropidae</taxon>
        <taxon>Zosterops</taxon>
    </lineage>
</organism>
<feature type="region of interest" description="Disordered" evidence="1">
    <location>
        <begin position="1"/>
        <end position="74"/>
    </location>
</feature>
<keyword evidence="3" id="KW-1185">Reference proteome</keyword>